<evidence type="ECO:0000313" key="7">
    <source>
        <dbReference type="Proteomes" id="UP000002729"/>
    </source>
</evidence>
<evidence type="ECO:0000256" key="1">
    <source>
        <dbReference type="ARBA" id="ARBA00022741"/>
    </source>
</evidence>
<dbReference type="PROSITE" id="PS51715">
    <property type="entry name" value="G_GB1_RHD3"/>
    <property type="match status" value="1"/>
</dbReference>
<evidence type="ECO:0000256" key="4">
    <source>
        <dbReference type="SAM" id="Phobius"/>
    </source>
</evidence>
<keyword evidence="4" id="KW-0812">Transmembrane</keyword>
<dbReference type="InterPro" id="IPR027417">
    <property type="entry name" value="P-loop_NTPase"/>
</dbReference>
<evidence type="ECO:0000256" key="2">
    <source>
        <dbReference type="ARBA" id="ARBA00023134"/>
    </source>
</evidence>
<proteinExistence type="inferred from homology"/>
<evidence type="ECO:0000313" key="6">
    <source>
        <dbReference type="EMBL" id="EGB11208.1"/>
    </source>
</evidence>
<keyword evidence="4" id="KW-1133">Transmembrane helix</keyword>
<dbReference type="PANTHER" id="PTHR10751">
    <property type="entry name" value="GUANYLATE BINDING PROTEIN"/>
    <property type="match status" value="1"/>
</dbReference>
<name>F0Y0E6_AURAN</name>
<keyword evidence="7" id="KW-1185">Reference proteome</keyword>
<keyword evidence="4" id="KW-0472">Membrane</keyword>
<dbReference type="OrthoDB" id="2135133at2759"/>
<dbReference type="EMBL" id="GL833122">
    <property type="protein sequence ID" value="EGB11208.1"/>
    <property type="molecule type" value="Genomic_DNA"/>
</dbReference>
<dbReference type="SUPFAM" id="SSF52540">
    <property type="entry name" value="P-loop containing nucleoside triphosphate hydrolases"/>
    <property type="match status" value="1"/>
</dbReference>
<dbReference type="GO" id="GO:0005525">
    <property type="term" value="F:GTP binding"/>
    <property type="evidence" value="ECO:0007669"/>
    <property type="project" value="UniProtKB-KW"/>
</dbReference>
<evidence type="ECO:0000256" key="3">
    <source>
        <dbReference type="PROSITE-ProRule" id="PRU01052"/>
    </source>
</evidence>
<dbReference type="Pfam" id="PF02263">
    <property type="entry name" value="GBP"/>
    <property type="match status" value="1"/>
</dbReference>
<dbReference type="InParanoid" id="F0Y0E6"/>
<comment type="similarity">
    <text evidence="3">Belongs to the TRAFAC class dynamin-like GTPase superfamily. GB1/RHD3 GTPase family.</text>
</comment>
<dbReference type="eggNOG" id="KOG2037">
    <property type="taxonomic scope" value="Eukaryota"/>
</dbReference>
<dbReference type="Proteomes" id="UP000002729">
    <property type="component" value="Unassembled WGS sequence"/>
</dbReference>
<feature type="domain" description="GB1/RHD3-type G" evidence="5">
    <location>
        <begin position="47"/>
        <end position="166"/>
    </location>
</feature>
<dbReference type="GeneID" id="20219359"/>
<feature type="transmembrane region" description="Helical" evidence="4">
    <location>
        <begin position="131"/>
        <end position="150"/>
    </location>
</feature>
<feature type="non-terminal residue" evidence="6">
    <location>
        <position position="166"/>
    </location>
</feature>
<evidence type="ECO:0000259" key="5">
    <source>
        <dbReference type="PROSITE" id="PS51715"/>
    </source>
</evidence>
<dbReference type="GO" id="GO:0003924">
    <property type="term" value="F:GTPase activity"/>
    <property type="evidence" value="ECO:0007669"/>
    <property type="project" value="InterPro"/>
</dbReference>
<dbReference type="Gene3D" id="3.40.50.300">
    <property type="entry name" value="P-loop containing nucleotide triphosphate hydrolases"/>
    <property type="match status" value="1"/>
</dbReference>
<accession>F0Y0E6</accession>
<keyword evidence="1" id="KW-0547">Nucleotide-binding</keyword>
<dbReference type="AlphaFoldDB" id="F0Y0E6"/>
<reference evidence="6 7" key="1">
    <citation type="journal article" date="2011" name="Proc. Natl. Acad. Sci. U.S.A.">
        <title>Niche of harmful alga Aureococcus anophagefferens revealed through ecogenomics.</title>
        <authorList>
            <person name="Gobler C.J."/>
            <person name="Berry D.L."/>
            <person name="Dyhrman S.T."/>
            <person name="Wilhelm S.W."/>
            <person name="Salamov A."/>
            <person name="Lobanov A.V."/>
            <person name="Zhang Y."/>
            <person name="Collier J.L."/>
            <person name="Wurch L.L."/>
            <person name="Kustka A.B."/>
            <person name="Dill B.D."/>
            <person name="Shah M."/>
            <person name="VerBerkmoes N.C."/>
            <person name="Kuo A."/>
            <person name="Terry A."/>
            <person name="Pangilinan J."/>
            <person name="Lindquist E.A."/>
            <person name="Lucas S."/>
            <person name="Paulsen I.T."/>
            <person name="Hattenrath-Lehmann T.K."/>
            <person name="Talmage S.C."/>
            <person name="Walker E.A."/>
            <person name="Koch F."/>
            <person name="Burson A.M."/>
            <person name="Marcoval M.A."/>
            <person name="Tang Y.Z."/>
            <person name="Lecleir G.R."/>
            <person name="Coyne K.J."/>
            <person name="Berg G.M."/>
            <person name="Bertrand E.M."/>
            <person name="Saito M.A."/>
            <person name="Gladyshev V.N."/>
            <person name="Grigoriev I.V."/>
        </authorList>
    </citation>
    <scope>NUCLEOTIDE SEQUENCE [LARGE SCALE GENOMIC DNA]</scope>
    <source>
        <strain evidence="7">CCMP 1984</strain>
    </source>
</reference>
<gene>
    <name evidence="6" type="ORF">AURANDRAFT_20854</name>
</gene>
<dbReference type="RefSeq" id="XP_009033601.1">
    <property type="nucleotide sequence ID" value="XM_009035353.1"/>
</dbReference>
<keyword evidence="2" id="KW-0342">GTP-binding</keyword>
<dbReference type="KEGG" id="aaf:AURANDRAFT_20854"/>
<feature type="non-terminal residue" evidence="6">
    <location>
        <position position="1"/>
    </location>
</feature>
<protein>
    <recommendedName>
        <fullName evidence="5">GB1/RHD3-type G domain-containing protein</fullName>
    </recommendedName>
</protein>
<dbReference type="OMA" id="QKNSGVP"/>
<dbReference type="InterPro" id="IPR030386">
    <property type="entry name" value="G_GB1_RHD3_dom"/>
</dbReference>
<organism evidence="7">
    <name type="scientific">Aureococcus anophagefferens</name>
    <name type="common">Harmful bloom alga</name>
    <dbReference type="NCBI Taxonomy" id="44056"/>
    <lineage>
        <taxon>Eukaryota</taxon>
        <taxon>Sar</taxon>
        <taxon>Stramenopiles</taxon>
        <taxon>Ochrophyta</taxon>
        <taxon>Pelagophyceae</taxon>
        <taxon>Pelagomonadales</taxon>
        <taxon>Pelagomonadaceae</taxon>
        <taxon>Aureococcus</taxon>
    </lineage>
</organism>
<sequence>SVSSSDMDPDALDVVPLITQCDELGADGESLLRVDDAGVALLEALGGEKVSVVAVAGMYRTGKSFFLNRLAGAAGARSGGFGVGETTEPCTRGVWLWRSPGLRAADGSTLLLMDTEGLASADQDDSYDAKIFALALLLSSYFVLNVVGVIDDATIERLHLVSEVTK</sequence>
<dbReference type="InterPro" id="IPR015894">
    <property type="entry name" value="Guanylate-bd_N"/>
</dbReference>